<accession>A0A244CTN2</accession>
<sequence length="420" mass="48396">MIPPKKILNILSEHWPLIETLITRFNMADFNIHDVQTILKAKYPSWTGEKVFKEANRLLTHDIVIPLAKSSQLELNRSIAEFAQYLLQEENLGIAEEVHVLVRDLARLGQRLTQAGQDEDIDELRRYARIMDERVRKIVKLFYHNENAILNIVEQAKADESHRSLAKRYQAVIEAFDQYIEPMLEMIDIGGEFKACFTTIETHISDLLEQISLSGKLFSEKRQLEQLRTRILDMHLSGRESLRKSADMLMPLREELRRNTLLTRQVAKVLGVIRKQGVDATLSHSQPHITSDLQKFSLGQAHQMVAYMAHIAQFEQEEYQLPDQSHVPAFINPNIPEYNAVKTRFNAQLALSSDNAQPHNIINWLDTTYPALEADEMLFLYQKLANDDQLHVAHSDDATIITLADTQFKLHPYQATLKTN</sequence>
<dbReference type="RefSeq" id="WP_086742337.1">
    <property type="nucleotide sequence ID" value="NZ_MWPV01000001.1"/>
</dbReference>
<dbReference type="EMBL" id="MWPV01000001">
    <property type="protein sequence ID" value="OUL58961.1"/>
    <property type="molecule type" value="Genomic_DNA"/>
</dbReference>
<proteinExistence type="predicted"/>
<reference evidence="1 2" key="1">
    <citation type="submission" date="2017-02" db="EMBL/GenBank/DDBJ databases">
        <title>Pseudoalteromonas ulvae TC14 Genome.</title>
        <authorList>
            <person name="Molmeret M."/>
        </authorList>
    </citation>
    <scope>NUCLEOTIDE SEQUENCE [LARGE SCALE GENOMIC DNA]</scope>
    <source>
        <strain evidence="1">TC14</strain>
    </source>
</reference>
<organism evidence="1 2">
    <name type="scientific">Pseudoalteromonas ulvae</name>
    <dbReference type="NCBI Taxonomy" id="107327"/>
    <lineage>
        <taxon>Bacteria</taxon>
        <taxon>Pseudomonadati</taxon>
        <taxon>Pseudomonadota</taxon>
        <taxon>Gammaproteobacteria</taxon>
        <taxon>Alteromonadales</taxon>
        <taxon>Pseudoalteromonadaceae</taxon>
        <taxon>Pseudoalteromonas</taxon>
    </lineage>
</organism>
<name>A0A244CTN2_PSEDV</name>
<protein>
    <recommendedName>
        <fullName evidence="3">DUF3375 domain-containing protein</fullName>
    </recommendedName>
</protein>
<evidence type="ECO:0000313" key="2">
    <source>
        <dbReference type="Proteomes" id="UP000194841"/>
    </source>
</evidence>
<evidence type="ECO:0008006" key="3">
    <source>
        <dbReference type="Google" id="ProtNLM"/>
    </source>
</evidence>
<dbReference type="AlphaFoldDB" id="A0A244CTN2"/>
<gene>
    <name evidence="1" type="ORF">B1199_01365</name>
</gene>
<evidence type="ECO:0000313" key="1">
    <source>
        <dbReference type="EMBL" id="OUL58961.1"/>
    </source>
</evidence>
<comment type="caution">
    <text evidence="1">The sequence shown here is derived from an EMBL/GenBank/DDBJ whole genome shotgun (WGS) entry which is preliminary data.</text>
</comment>
<dbReference type="OrthoDB" id="5845356at2"/>
<dbReference type="Proteomes" id="UP000194841">
    <property type="component" value="Unassembled WGS sequence"/>
</dbReference>
<keyword evidence="2" id="KW-1185">Reference proteome</keyword>